<evidence type="ECO:0000256" key="7">
    <source>
        <dbReference type="ARBA" id="ARBA00022958"/>
    </source>
</evidence>
<dbReference type="EMBL" id="CAJJDM010000088">
    <property type="protein sequence ID" value="CAD8090121.1"/>
    <property type="molecule type" value="Genomic_DNA"/>
</dbReference>
<name>A0A8S1NJ04_PARPR</name>
<evidence type="ECO:0000256" key="4">
    <source>
        <dbReference type="ARBA" id="ARBA00022723"/>
    </source>
</evidence>
<keyword evidence="7 10" id="KW-0630">Potassium</keyword>
<feature type="binding site" evidence="10">
    <location>
        <position position="143"/>
    </location>
    <ligand>
        <name>(6S)-NADPHX</name>
        <dbReference type="ChEBI" id="CHEBI:64076"/>
    </ligand>
</feature>
<sequence>MQQLTKISYLNQIQSQQFDIELMSEDVGFTLDQLMELAGQSIANTVVQLNKEGKSYNKILVLCGPGNNGGDGIVSARHLKQFGLQPEIALFREVKNPFFNRLLNQCKYNLVPIHYEMQDFEKYDLLIDAILGFSFKPPLREPYDKPIYQLKTTKTPILSVDIPSGWDVEQGNTQDLFTPEYLISLTLPKLGVKSFKGRHFIGGRFIPLKLQEKYNFIVPEYQGSDTILELSNL</sequence>
<proteinExistence type="inferred from homology"/>
<feature type="binding site" evidence="10">
    <location>
        <position position="164"/>
    </location>
    <ligand>
        <name>K(+)</name>
        <dbReference type="ChEBI" id="CHEBI:29103"/>
    </ligand>
</feature>
<evidence type="ECO:0000256" key="5">
    <source>
        <dbReference type="ARBA" id="ARBA00022741"/>
    </source>
</evidence>
<dbReference type="NCBIfam" id="TIGR00197">
    <property type="entry name" value="yjeF_nterm"/>
    <property type="match status" value="1"/>
</dbReference>
<keyword evidence="6" id="KW-0521">NADP</keyword>
<accession>A0A8S1NJ04</accession>
<feature type="binding site" evidence="10">
    <location>
        <begin position="132"/>
        <end position="138"/>
    </location>
    <ligand>
        <name>(6S)-NADPHX</name>
        <dbReference type="ChEBI" id="CHEBI:64076"/>
    </ligand>
</feature>
<dbReference type="GO" id="GO:0052856">
    <property type="term" value="F:NAD(P)HX epimerase activity"/>
    <property type="evidence" value="ECO:0007669"/>
    <property type="project" value="UniProtKB-UniRule"/>
</dbReference>
<dbReference type="PANTHER" id="PTHR13232:SF10">
    <property type="entry name" value="NAD(P)H-HYDRATE EPIMERASE"/>
    <property type="match status" value="1"/>
</dbReference>
<dbReference type="AlphaFoldDB" id="A0A8S1NJ04"/>
<dbReference type="PROSITE" id="PS51385">
    <property type="entry name" value="YJEF_N"/>
    <property type="match status" value="1"/>
</dbReference>
<feature type="binding site" evidence="10">
    <location>
        <position position="128"/>
    </location>
    <ligand>
        <name>K(+)</name>
        <dbReference type="ChEBI" id="CHEBI:29103"/>
    </ligand>
</feature>
<dbReference type="Pfam" id="PF03853">
    <property type="entry name" value="YjeF_N"/>
    <property type="match status" value="1"/>
</dbReference>
<evidence type="ECO:0000259" key="11">
    <source>
        <dbReference type="PROSITE" id="PS51385"/>
    </source>
</evidence>
<comment type="function">
    <text evidence="10">Catalyzes the epimerization of the S- and R-forms of NAD(P)HX, a damaged form of NAD(P)H that is a result of enzymatic or heat-dependent hydration. This is a prerequisite for the S-specific NAD(P)H-hydrate dehydratase to allow the repair of both epimers of NAD(P)HX.</text>
</comment>
<evidence type="ECO:0000256" key="8">
    <source>
        <dbReference type="ARBA" id="ARBA00023027"/>
    </source>
</evidence>
<dbReference type="GO" id="GO:0046872">
    <property type="term" value="F:metal ion binding"/>
    <property type="evidence" value="ECO:0007669"/>
    <property type="project" value="UniProtKB-KW"/>
</dbReference>
<protein>
    <recommendedName>
        <fullName evidence="3 10">NAD(P)H-hydrate epimerase</fullName>
        <ecNumber evidence="3 10">5.1.99.6</ecNumber>
    </recommendedName>
    <alternativeName>
        <fullName evidence="10">NAD(P)HX epimerase</fullName>
    </alternativeName>
</protein>
<organism evidence="12 13">
    <name type="scientific">Paramecium primaurelia</name>
    <dbReference type="NCBI Taxonomy" id="5886"/>
    <lineage>
        <taxon>Eukaryota</taxon>
        <taxon>Sar</taxon>
        <taxon>Alveolata</taxon>
        <taxon>Ciliophora</taxon>
        <taxon>Intramacronucleata</taxon>
        <taxon>Oligohymenophorea</taxon>
        <taxon>Peniculida</taxon>
        <taxon>Parameciidae</taxon>
        <taxon>Paramecium</taxon>
    </lineage>
</organism>
<dbReference type="HAMAP" id="MF_01966">
    <property type="entry name" value="NADHX_epimerase"/>
    <property type="match status" value="1"/>
</dbReference>
<comment type="caution">
    <text evidence="12">The sequence shown here is derived from an EMBL/GenBank/DDBJ whole genome shotgun (WGS) entry which is preliminary data.</text>
</comment>
<keyword evidence="13" id="KW-1185">Reference proteome</keyword>
<feature type="domain" description="YjeF N-terminal" evidence="11">
    <location>
        <begin position="15"/>
        <end position="218"/>
    </location>
</feature>
<evidence type="ECO:0000256" key="1">
    <source>
        <dbReference type="ARBA" id="ARBA00000013"/>
    </source>
</evidence>
<evidence type="ECO:0000313" key="12">
    <source>
        <dbReference type="EMBL" id="CAD8090121.1"/>
    </source>
</evidence>
<comment type="catalytic activity">
    <reaction evidence="1 10">
        <text>(6R)-NADHX = (6S)-NADHX</text>
        <dbReference type="Rhea" id="RHEA:32215"/>
        <dbReference type="ChEBI" id="CHEBI:64074"/>
        <dbReference type="ChEBI" id="CHEBI:64075"/>
        <dbReference type="EC" id="5.1.99.6"/>
    </reaction>
</comment>
<feature type="binding site" evidence="10">
    <location>
        <position position="161"/>
    </location>
    <ligand>
        <name>(6S)-NADPHX</name>
        <dbReference type="ChEBI" id="CHEBI:64076"/>
    </ligand>
</feature>
<keyword evidence="4 10" id="KW-0479">Metal-binding</keyword>
<dbReference type="InterPro" id="IPR032976">
    <property type="entry name" value="YJEFN_prot_NAXE-like"/>
</dbReference>
<comment type="cofactor">
    <cofactor evidence="10">
        <name>K(+)</name>
        <dbReference type="ChEBI" id="CHEBI:29103"/>
    </cofactor>
    <text evidence="10">Binds 1 potassium ion per subunit.</text>
</comment>
<dbReference type="InterPro" id="IPR004443">
    <property type="entry name" value="YjeF_N_dom"/>
</dbReference>
<dbReference type="Proteomes" id="UP000688137">
    <property type="component" value="Unassembled WGS sequence"/>
</dbReference>
<feature type="binding site" evidence="10">
    <location>
        <position position="68"/>
    </location>
    <ligand>
        <name>K(+)</name>
        <dbReference type="ChEBI" id="CHEBI:29103"/>
    </ligand>
</feature>
<dbReference type="EC" id="5.1.99.6" evidence="3 10"/>
<comment type="similarity">
    <text evidence="10">Belongs to the NnrE/AIBP family.</text>
</comment>
<dbReference type="OMA" id="RHLFHYG"/>
<dbReference type="GO" id="GO:0005739">
    <property type="term" value="C:mitochondrion"/>
    <property type="evidence" value="ECO:0007669"/>
    <property type="project" value="TreeGrafter"/>
</dbReference>
<gene>
    <name evidence="12" type="ORF">PPRIM_AZ9-3.1.T0850108</name>
</gene>
<comment type="catalytic activity">
    <reaction evidence="2 10">
        <text>(6R)-NADPHX = (6S)-NADPHX</text>
        <dbReference type="Rhea" id="RHEA:32227"/>
        <dbReference type="ChEBI" id="CHEBI:64076"/>
        <dbReference type="ChEBI" id="CHEBI:64077"/>
        <dbReference type="EC" id="5.1.99.6"/>
    </reaction>
</comment>
<keyword evidence="9 10" id="KW-0413">Isomerase</keyword>
<dbReference type="GO" id="GO:0000166">
    <property type="term" value="F:nucleotide binding"/>
    <property type="evidence" value="ECO:0007669"/>
    <property type="project" value="UniProtKB-KW"/>
</dbReference>
<evidence type="ECO:0000256" key="10">
    <source>
        <dbReference type="HAMAP-Rule" id="MF_03159"/>
    </source>
</evidence>
<dbReference type="PANTHER" id="PTHR13232">
    <property type="entry name" value="NAD(P)H-HYDRATE EPIMERASE"/>
    <property type="match status" value="1"/>
</dbReference>
<evidence type="ECO:0000256" key="9">
    <source>
        <dbReference type="ARBA" id="ARBA00023235"/>
    </source>
</evidence>
<evidence type="ECO:0000256" key="3">
    <source>
        <dbReference type="ARBA" id="ARBA00012228"/>
    </source>
</evidence>
<reference evidence="12" key="1">
    <citation type="submission" date="2021-01" db="EMBL/GenBank/DDBJ databases">
        <authorList>
            <consortium name="Genoscope - CEA"/>
            <person name="William W."/>
        </authorList>
    </citation>
    <scope>NUCLEOTIDE SEQUENCE</scope>
</reference>
<evidence type="ECO:0000256" key="6">
    <source>
        <dbReference type="ARBA" id="ARBA00022857"/>
    </source>
</evidence>
<keyword evidence="8 10" id="KW-0520">NAD</keyword>
<feature type="binding site" evidence="10">
    <location>
        <begin position="67"/>
        <end position="71"/>
    </location>
    <ligand>
        <name>(6S)-NADPHX</name>
        <dbReference type="ChEBI" id="CHEBI:64076"/>
    </ligand>
</feature>
<keyword evidence="5 10" id="KW-0547">Nucleotide-binding</keyword>
<evidence type="ECO:0000256" key="2">
    <source>
        <dbReference type="ARBA" id="ARBA00000909"/>
    </source>
</evidence>
<evidence type="ECO:0000313" key="13">
    <source>
        <dbReference type="Proteomes" id="UP000688137"/>
    </source>
</evidence>